<dbReference type="PROSITE" id="PS51272">
    <property type="entry name" value="SLH"/>
    <property type="match status" value="1"/>
</dbReference>
<accession>A0A951PQP8</accession>
<dbReference type="Proteomes" id="UP000753908">
    <property type="component" value="Unassembled WGS sequence"/>
</dbReference>
<feature type="signal peptide" evidence="2">
    <location>
        <begin position="1"/>
        <end position="26"/>
    </location>
</feature>
<dbReference type="InterPro" id="IPR051465">
    <property type="entry name" value="Cell_Envelope_Struct_Comp"/>
</dbReference>
<evidence type="ECO:0000256" key="2">
    <source>
        <dbReference type="RuleBase" id="RU363072"/>
    </source>
</evidence>
<organism evidence="4 5">
    <name type="scientific">Symplocastrum torsivum CPER-KK1</name>
    <dbReference type="NCBI Taxonomy" id="450513"/>
    <lineage>
        <taxon>Bacteria</taxon>
        <taxon>Bacillati</taxon>
        <taxon>Cyanobacteriota</taxon>
        <taxon>Cyanophyceae</taxon>
        <taxon>Oscillatoriophycideae</taxon>
        <taxon>Oscillatoriales</taxon>
        <taxon>Microcoleaceae</taxon>
        <taxon>Symplocastrum</taxon>
    </lineage>
</organism>
<dbReference type="NCBIfam" id="NF033921">
    <property type="entry name" value="por_somb"/>
    <property type="match status" value="1"/>
</dbReference>
<feature type="domain" description="SLH" evidence="3">
    <location>
        <begin position="70"/>
        <end position="134"/>
    </location>
</feature>
<sequence length="549" mass="59299">MKKIGLSIAASLGSFCLIFHSTCVLAQTDEPPVVSYKQELTVNSAVVEADAEAVSQNQSLETTIEGQVTSVSQLKDVQPTDWAFQALQSLVERYGALAGYPDGTFRGNRAMTRYEFAAAFNAALDQVNELIRTEKENLVSPEDLATLQRLQQEFAVELATWRGRVDALEARTAELEAYQFSTTTKLTGQAIFAVNAGGFDGERIIAPRGAVVSEDQPNPTVIYRASLDLNTSFHGTDLLKIRLVTGSDGITDNAAGFLEPNLGSTLDFSVPGRDSQFSLARLYYTFAPVQDLKVTIGPRIVAPDFVDKNRYASVSFLDFSTQALVSNFILFPRPGGAGAVVDWHPAGGALKLRGIYVSGDATNSFPENQRLIGGGGLQDIRLFPTAGGGADGGLFGDPYQGFLELEYAPSQTFTVRLQYSGGRVFGSSFQGFGVNFDLAVSNQLGVFGRYGYATYPDTTLGDINPNYWMAGVALRDLFVPRALFGIALGQPFIESAVGNATQTNFEAFYNFPVSDNIRITPLIQVITHPANQEANGTIVTGTLRTVFSF</sequence>
<keyword evidence="2" id="KW-0732">Signal</keyword>
<dbReference type="PANTHER" id="PTHR43308">
    <property type="entry name" value="OUTER MEMBRANE PROTEIN ALPHA-RELATED"/>
    <property type="match status" value="1"/>
</dbReference>
<dbReference type="EMBL" id="JAHHIF010000050">
    <property type="protein sequence ID" value="MBW4547908.1"/>
    <property type="molecule type" value="Genomic_DNA"/>
</dbReference>
<evidence type="ECO:0000259" key="3">
    <source>
        <dbReference type="PROSITE" id="PS51272"/>
    </source>
</evidence>
<dbReference type="Pfam" id="PF04966">
    <property type="entry name" value="OprB"/>
    <property type="match status" value="1"/>
</dbReference>
<dbReference type="GO" id="GO:0008643">
    <property type="term" value="P:carbohydrate transport"/>
    <property type="evidence" value="ECO:0007669"/>
    <property type="project" value="InterPro"/>
</dbReference>
<proteinExistence type="inferred from homology"/>
<evidence type="ECO:0000256" key="1">
    <source>
        <dbReference type="ARBA" id="ARBA00008769"/>
    </source>
</evidence>
<name>A0A951PQP8_9CYAN</name>
<reference evidence="4" key="1">
    <citation type="submission" date="2021-05" db="EMBL/GenBank/DDBJ databases">
        <authorList>
            <person name="Pietrasiak N."/>
            <person name="Ward R."/>
            <person name="Stajich J.E."/>
            <person name="Kurbessoian T."/>
        </authorList>
    </citation>
    <scope>NUCLEOTIDE SEQUENCE</scope>
    <source>
        <strain evidence="4">CPER-KK1</strain>
    </source>
</reference>
<dbReference type="GO" id="GO:0016020">
    <property type="term" value="C:membrane"/>
    <property type="evidence" value="ECO:0007669"/>
    <property type="project" value="InterPro"/>
</dbReference>
<dbReference type="InterPro" id="IPR007049">
    <property type="entry name" value="Carb-sel_porin_OprB"/>
</dbReference>
<dbReference type="InterPro" id="IPR047684">
    <property type="entry name" value="Por_som-like"/>
</dbReference>
<gene>
    <name evidence="4" type="ORF">KME25_26210</name>
</gene>
<dbReference type="GO" id="GO:0015288">
    <property type="term" value="F:porin activity"/>
    <property type="evidence" value="ECO:0007669"/>
    <property type="project" value="InterPro"/>
</dbReference>
<dbReference type="InterPro" id="IPR001119">
    <property type="entry name" value="SLH_dom"/>
</dbReference>
<feature type="chain" id="PRO_5038159491" evidence="2">
    <location>
        <begin position="27"/>
        <end position="549"/>
    </location>
</feature>
<protein>
    <submittedName>
        <fullName evidence="4">Iron uptake porin</fullName>
    </submittedName>
</protein>
<dbReference type="AlphaFoldDB" id="A0A951PQP8"/>
<evidence type="ECO:0000313" key="5">
    <source>
        <dbReference type="Proteomes" id="UP000753908"/>
    </source>
</evidence>
<reference evidence="4" key="2">
    <citation type="journal article" date="2022" name="Microbiol. Resour. Announc.">
        <title>Metagenome Sequencing to Explore Phylogenomics of Terrestrial Cyanobacteria.</title>
        <authorList>
            <person name="Ward R.D."/>
            <person name="Stajich J.E."/>
            <person name="Johansen J.R."/>
            <person name="Huntemann M."/>
            <person name="Clum A."/>
            <person name="Foster B."/>
            <person name="Foster B."/>
            <person name="Roux S."/>
            <person name="Palaniappan K."/>
            <person name="Varghese N."/>
            <person name="Mukherjee S."/>
            <person name="Reddy T.B.K."/>
            <person name="Daum C."/>
            <person name="Copeland A."/>
            <person name="Chen I.A."/>
            <person name="Ivanova N.N."/>
            <person name="Kyrpides N.C."/>
            <person name="Shapiro N."/>
            <person name="Eloe-Fadrosh E.A."/>
            <person name="Pietrasiak N."/>
        </authorList>
    </citation>
    <scope>NUCLEOTIDE SEQUENCE</scope>
    <source>
        <strain evidence="4">CPER-KK1</strain>
    </source>
</reference>
<dbReference type="Pfam" id="PF00395">
    <property type="entry name" value="SLH"/>
    <property type="match status" value="1"/>
</dbReference>
<comment type="similarity">
    <text evidence="1 2">Belongs to the OprB family.</text>
</comment>
<dbReference type="InterPro" id="IPR038673">
    <property type="entry name" value="OprB_sf"/>
</dbReference>
<dbReference type="Gene3D" id="2.40.160.180">
    <property type="entry name" value="Carbohydrate-selective porin OprB"/>
    <property type="match status" value="1"/>
</dbReference>
<evidence type="ECO:0000313" key="4">
    <source>
        <dbReference type="EMBL" id="MBW4547908.1"/>
    </source>
</evidence>
<dbReference type="PANTHER" id="PTHR43308:SF1">
    <property type="entry name" value="OUTER MEMBRANE PROTEIN ALPHA"/>
    <property type="match status" value="1"/>
</dbReference>
<comment type="caution">
    <text evidence="4">The sequence shown here is derived from an EMBL/GenBank/DDBJ whole genome shotgun (WGS) entry which is preliminary data.</text>
</comment>